<evidence type="ECO:0000313" key="3">
    <source>
        <dbReference type="EMBL" id="EDS75514.1"/>
    </source>
</evidence>
<dbReference type="STRING" id="428126.CLOSPI_00551"/>
<keyword evidence="1" id="KW-1133">Transmembrane helix</keyword>
<dbReference type="Gene3D" id="3.40.50.620">
    <property type="entry name" value="HUPs"/>
    <property type="match status" value="1"/>
</dbReference>
<dbReference type="Proteomes" id="UP000004910">
    <property type="component" value="Unassembled WGS sequence"/>
</dbReference>
<dbReference type="eggNOG" id="COG1434">
    <property type="taxonomic scope" value="Bacteria"/>
</dbReference>
<evidence type="ECO:0000259" key="2">
    <source>
        <dbReference type="Pfam" id="PF02698"/>
    </source>
</evidence>
<keyword evidence="1" id="KW-0472">Membrane</keyword>
<dbReference type="PANTHER" id="PTHR30336:SF20">
    <property type="entry name" value="DUF218 DOMAIN-CONTAINING PROTEIN"/>
    <property type="match status" value="1"/>
</dbReference>
<evidence type="ECO:0000313" key="4">
    <source>
        <dbReference type="Proteomes" id="UP000004910"/>
    </source>
</evidence>
<dbReference type="EMBL" id="ABIK02000005">
    <property type="protein sequence ID" value="EDS75514.1"/>
    <property type="molecule type" value="Genomic_DNA"/>
</dbReference>
<dbReference type="CDD" id="cd06259">
    <property type="entry name" value="YdcF-like"/>
    <property type="match status" value="1"/>
</dbReference>
<dbReference type="PANTHER" id="PTHR30336">
    <property type="entry name" value="INNER MEMBRANE PROTEIN, PROBABLE PERMEASE"/>
    <property type="match status" value="1"/>
</dbReference>
<accession>B1C024</accession>
<sequence length="196" mass="22812">MKEGDKMFKYVVLCFVLINVLIFITVFKKTQKRQKQSKYDCAIVCGFPANSDGSPSLIMKSRVEKAIELYCHNKIDYIIFSGGKVHNTYEEAAIMEKYAISLGLDKKIIIKENKAISTFHNLLYCTEIMNEHNFNSCLVVTNGWHLRKANHYARKNKLNYAMVVADNPSEFNKLKILYLYLKTNLIMYINLFKGYY</sequence>
<feature type="domain" description="DUF218" evidence="2">
    <location>
        <begin position="42"/>
        <end position="162"/>
    </location>
</feature>
<proteinExistence type="predicted"/>
<name>B1C024_9FIRM</name>
<dbReference type="GO" id="GO:0005886">
    <property type="term" value="C:plasma membrane"/>
    <property type="evidence" value="ECO:0007669"/>
    <property type="project" value="TreeGrafter"/>
</dbReference>
<dbReference type="Pfam" id="PF02698">
    <property type="entry name" value="DUF218"/>
    <property type="match status" value="1"/>
</dbReference>
<feature type="transmembrane region" description="Helical" evidence="1">
    <location>
        <begin position="7"/>
        <end position="27"/>
    </location>
</feature>
<evidence type="ECO:0000256" key="1">
    <source>
        <dbReference type="SAM" id="Phobius"/>
    </source>
</evidence>
<organism evidence="3 4">
    <name type="scientific">Thomasclavelia spiroformis DSM 1552</name>
    <dbReference type="NCBI Taxonomy" id="428126"/>
    <lineage>
        <taxon>Bacteria</taxon>
        <taxon>Bacillati</taxon>
        <taxon>Bacillota</taxon>
        <taxon>Erysipelotrichia</taxon>
        <taxon>Erysipelotrichales</taxon>
        <taxon>Coprobacillaceae</taxon>
        <taxon>Thomasclavelia</taxon>
    </lineage>
</organism>
<protein>
    <recommendedName>
        <fullName evidence="2">DUF218 domain-containing protein</fullName>
    </recommendedName>
</protein>
<dbReference type="HOGENOM" id="CLU_051474_4_0_9"/>
<comment type="caution">
    <text evidence="3">The sequence shown here is derived from an EMBL/GenBank/DDBJ whole genome shotgun (WGS) entry which is preliminary data.</text>
</comment>
<dbReference type="InterPro" id="IPR051599">
    <property type="entry name" value="Cell_Envelope_Assoc"/>
</dbReference>
<keyword evidence="1" id="KW-0812">Transmembrane</keyword>
<keyword evidence="4" id="KW-1185">Reference proteome</keyword>
<reference evidence="3" key="1">
    <citation type="submission" date="2008-02" db="EMBL/GenBank/DDBJ databases">
        <authorList>
            <person name="Fulton L."/>
            <person name="Clifton S."/>
            <person name="Fulton B."/>
            <person name="Xu J."/>
            <person name="Minx P."/>
            <person name="Pepin K.H."/>
            <person name="Johnson M."/>
            <person name="Thiruvilangam P."/>
            <person name="Bhonagiri V."/>
            <person name="Nash W.E."/>
            <person name="Mardis E.R."/>
            <person name="Wilson R.K."/>
        </authorList>
    </citation>
    <scope>NUCLEOTIDE SEQUENCE [LARGE SCALE GENOMIC DNA]</scope>
    <source>
        <strain evidence="3">DSM 1552</strain>
    </source>
</reference>
<reference evidence="3" key="2">
    <citation type="submission" date="2014-06" db="EMBL/GenBank/DDBJ databases">
        <title>Draft genome sequence of Clostridium spiroforme (DSM 1552).</title>
        <authorList>
            <person name="Sudarsanam P."/>
            <person name="Ley R."/>
            <person name="Guruge J."/>
            <person name="Turnbaugh P.J."/>
            <person name="Mahowald M."/>
            <person name="Liep D."/>
            <person name="Gordon J."/>
        </authorList>
    </citation>
    <scope>NUCLEOTIDE SEQUENCE</scope>
    <source>
        <strain evidence="3">DSM 1552</strain>
    </source>
</reference>
<gene>
    <name evidence="3" type="ORF">CLOSPI_00551</name>
</gene>
<dbReference type="InterPro" id="IPR014729">
    <property type="entry name" value="Rossmann-like_a/b/a_fold"/>
</dbReference>
<dbReference type="AlphaFoldDB" id="B1C024"/>
<dbReference type="InterPro" id="IPR003848">
    <property type="entry name" value="DUF218"/>
</dbReference>